<feature type="region of interest" description="Disordered" evidence="1">
    <location>
        <begin position="1"/>
        <end position="30"/>
    </location>
</feature>
<dbReference type="Proteomes" id="UP000691718">
    <property type="component" value="Unassembled WGS sequence"/>
</dbReference>
<keyword evidence="3" id="KW-1185">Reference proteome</keyword>
<gene>
    <name evidence="2" type="ORF">PAPOLLO_LOCUS26235</name>
</gene>
<protein>
    <submittedName>
        <fullName evidence="2">(apollo) hypothetical protein</fullName>
    </submittedName>
</protein>
<reference evidence="2" key="1">
    <citation type="submission" date="2021-04" db="EMBL/GenBank/DDBJ databases">
        <authorList>
            <person name="Tunstrom K."/>
        </authorList>
    </citation>
    <scope>NUCLEOTIDE SEQUENCE</scope>
</reference>
<evidence type="ECO:0000313" key="3">
    <source>
        <dbReference type="Proteomes" id="UP000691718"/>
    </source>
</evidence>
<evidence type="ECO:0000256" key="1">
    <source>
        <dbReference type="SAM" id="MobiDB-lite"/>
    </source>
</evidence>
<dbReference type="EMBL" id="CAJQZP010001576">
    <property type="protein sequence ID" value="CAG5055256.1"/>
    <property type="molecule type" value="Genomic_DNA"/>
</dbReference>
<name>A0A8S3Y4P4_PARAO</name>
<accession>A0A8S3Y4P4</accession>
<comment type="caution">
    <text evidence="2">The sequence shown here is derived from an EMBL/GenBank/DDBJ whole genome shotgun (WGS) entry which is preliminary data.</text>
</comment>
<organism evidence="2 3">
    <name type="scientific">Parnassius apollo</name>
    <name type="common">Apollo butterfly</name>
    <name type="synonym">Papilio apollo</name>
    <dbReference type="NCBI Taxonomy" id="110799"/>
    <lineage>
        <taxon>Eukaryota</taxon>
        <taxon>Metazoa</taxon>
        <taxon>Ecdysozoa</taxon>
        <taxon>Arthropoda</taxon>
        <taxon>Hexapoda</taxon>
        <taxon>Insecta</taxon>
        <taxon>Pterygota</taxon>
        <taxon>Neoptera</taxon>
        <taxon>Endopterygota</taxon>
        <taxon>Lepidoptera</taxon>
        <taxon>Glossata</taxon>
        <taxon>Ditrysia</taxon>
        <taxon>Papilionoidea</taxon>
        <taxon>Papilionidae</taxon>
        <taxon>Parnassiinae</taxon>
        <taxon>Parnassini</taxon>
        <taxon>Parnassius</taxon>
        <taxon>Parnassius</taxon>
    </lineage>
</organism>
<evidence type="ECO:0000313" key="2">
    <source>
        <dbReference type="EMBL" id="CAG5055256.1"/>
    </source>
</evidence>
<dbReference type="OrthoDB" id="122438at2759"/>
<feature type="compositionally biased region" description="Polar residues" evidence="1">
    <location>
        <begin position="1"/>
        <end position="11"/>
    </location>
</feature>
<sequence>MEKQSNETASQKAKPKKRKSIKDIDFADAGPSVSSLMNILDTEQLSDDPPIQVTNEYMSQEKSGDPPIQVTNEYMETQEKSGDPPTQVTNEHMETHEEWRQEAYVSERDIEIQECLDEI</sequence>
<dbReference type="AlphaFoldDB" id="A0A8S3Y4P4"/>
<proteinExistence type="predicted"/>
<feature type="region of interest" description="Disordered" evidence="1">
    <location>
        <begin position="76"/>
        <end position="96"/>
    </location>
</feature>